<dbReference type="GO" id="GO:0005509">
    <property type="term" value="F:calcium ion binding"/>
    <property type="evidence" value="ECO:0007669"/>
    <property type="project" value="UniProtKB-ARBA"/>
</dbReference>
<dbReference type="InterPro" id="IPR036097">
    <property type="entry name" value="HisK_dim/P_sf"/>
</dbReference>
<protein>
    <recommendedName>
        <fullName evidence="4">histidine kinase</fullName>
        <ecNumber evidence="4">2.7.13.3</ecNumber>
    </recommendedName>
</protein>
<evidence type="ECO:0000256" key="3">
    <source>
        <dbReference type="ARBA" id="ARBA00004236"/>
    </source>
</evidence>
<comment type="catalytic activity">
    <reaction evidence="1">
        <text>ATP + protein L-histidine = ADP + protein N-phospho-L-histidine.</text>
        <dbReference type="EC" id="2.7.13.3"/>
    </reaction>
</comment>
<dbReference type="SMART" id="SM00304">
    <property type="entry name" value="HAMP"/>
    <property type="match status" value="1"/>
</dbReference>
<dbReference type="FunFam" id="3.30.565.10:FF:000006">
    <property type="entry name" value="Sensor histidine kinase WalK"/>
    <property type="match status" value="1"/>
</dbReference>
<evidence type="ECO:0000256" key="12">
    <source>
        <dbReference type="SAM" id="Phobius"/>
    </source>
</evidence>
<evidence type="ECO:0000256" key="1">
    <source>
        <dbReference type="ARBA" id="ARBA00000085"/>
    </source>
</evidence>
<dbReference type="SUPFAM" id="SSF55874">
    <property type="entry name" value="ATPase domain of HSP90 chaperone/DNA topoisomerase II/histidine kinase"/>
    <property type="match status" value="1"/>
</dbReference>
<keyword evidence="9 12" id="KW-1133">Transmembrane helix</keyword>
<dbReference type="PANTHER" id="PTHR43711">
    <property type="entry name" value="TWO-COMPONENT HISTIDINE KINASE"/>
    <property type="match status" value="1"/>
</dbReference>
<dbReference type="InterPro" id="IPR004358">
    <property type="entry name" value="Sig_transdc_His_kin-like_C"/>
</dbReference>
<dbReference type="AlphaFoldDB" id="A0A1G8DAU3"/>
<evidence type="ECO:0000259" key="13">
    <source>
        <dbReference type="PROSITE" id="PS50109"/>
    </source>
</evidence>
<evidence type="ECO:0000256" key="10">
    <source>
        <dbReference type="ARBA" id="ARBA00023012"/>
    </source>
</evidence>
<feature type="domain" description="Histidine kinase" evidence="13">
    <location>
        <begin position="257"/>
        <end position="470"/>
    </location>
</feature>
<dbReference type="PROSITE" id="PS50109">
    <property type="entry name" value="HIS_KIN"/>
    <property type="match status" value="1"/>
</dbReference>
<accession>A0A1G8DAU3</accession>
<evidence type="ECO:0000313" key="15">
    <source>
        <dbReference type="EMBL" id="SDH54733.1"/>
    </source>
</evidence>
<keyword evidence="5" id="KW-0597">Phosphoprotein</keyword>
<dbReference type="GO" id="GO:0000155">
    <property type="term" value="F:phosphorelay sensor kinase activity"/>
    <property type="evidence" value="ECO:0007669"/>
    <property type="project" value="InterPro"/>
</dbReference>
<evidence type="ECO:0000256" key="11">
    <source>
        <dbReference type="ARBA" id="ARBA00023136"/>
    </source>
</evidence>
<keyword evidence="11 12" id="KW-0472">Membrane</keyword>
<comment type="subcellular location">
    <subcellularLocation>
        <location evidence="3">Cell membrane</location>
    </subcellularLocation>
</comment>
<keyword evidence="6" id="KW-0808">Transferase</keyword>
<dbReference type="PROSITE" id="PS50885">
    <property type="entry name" value="HAMP"/>
    <property type="match status" value="1"/>
</dbReference>
<dbReference type="EMBL" id="LT629695">
    <property type="protein sequence ID" value="SDH54733.1"/>
    <property type="molecule type" value="Genomic_DNA"/>
</dbReference>
<dbReference type="STRING" id="399736.SAMN04489720_1577"/>
<dbReference type="InterPro" id="IPR005467">
    <property type="entry name" value="His_kinase_dom"/>
</dbReference>
<evidence type="ECO:0000256" key="7">
    <source>
        <dbReference type="ARBA" id="ARBA00022692"/>
    </source>
</evidence>
<evidence type="ECO:0000256" key="2">
    <source>
        <dbReference type="ARBA" id="ARBA00001968"/>
    </source>
</evidence>
<evidence type="ECO:0000313" key="16">
    <source>
        <dbReference type="Proteomes" id="UP000198822"/>
    </source>
</evidence>
<keyword evidence="8 15" id="KW-0418">Kinase</keyword>
<dbReference type="RefSeq" id="WP_092503958.1">
    <property type="nucleotide sequence ID" value="NZ_LT629695.1"/>
</dbReference>
<keyword evidence="10" id="KW-0902">Two-component regulatory system</keyword>
<dbReference type="Pfam" id="PF00672">
    <property type="entry name" value="HAMP"/>
    <property type="match status" value="1"/>
</dbReference>
<dbReference type="SUPFAM" id="SSF47384">
    <property type="entry name" value="Homodimeric domain of signal transducing histidine kinase"/>
    <property type="match status" value="1"/>
</dbReference>
<dbReference type="CDD" id="cd00075">
    <property type="entry name" value="HATPase"/>
    <property type="match status" value="1"/>
</dbReference>
<sequence length="470" mass="49030">MLRSWTLRRRLVVGVALLALVAFLVAGVGTVLALRASLLDRLDEDVRMGVMLAGGPGGGPSQGPGQGPEQRLGTLQLVVDASGTPTTASYVADDGTTSSLTATQIERLLEVTADADPVTVDLGGTLGTMRVAAAEQDGATIVAGQSMDDLDATSGALVGILVAVMGGTLVLLALAIGWLVRRSLQPLERVAATAERVAARPLSEGAVSVPERAAVDEDPRTEVGRVGASLDRLLDHVETSLTARQASEERLRRFVADASHELRTPLASVRGYAQLARAEDAPRTATQERALDRIESEASRMGVLVDDLLLLARLDAGQSLRDEPVDLPLLVVDAVGDAHAVDPSHGWLVDVGDPVQVRGDEARLRQVLANLLANARIHTPAGTTVQTSIAVEGADAVVTVVDDGPGIAPELLPRLFDRFARGDDARTRTEGSTGLGLSISRAIVEAHGGTLTVESAPGRTAFALRLPIAD</sequence>
<dbReference type="Proteomes" id="UP000198822">
    <property type="component" value="Chromosome I"/>
</dbReference>
<dbReference type="InterPro" id="IPR003594">
    <property type="entry name" value="HATPase_dom"/>
</dbReference>
<gene>
    <name evidence="15" type="ORF">SAMN04489720_1577</name>
</gene>
<evidence type="ECO:0000259" key="14">
    <source>
        <dbReference type="PROSITE" id="PS50885"/>
    </source>
</evidence>
<dbReference type="InterPro" id="IPR050736">
    <property type="entry name" value="Sensor_HK_Regulatory"/>
</dbReference>
<dbReference type="Gene3D" id="6.10.340.10">
    <property type="match status" value="1"/>
</dbReference>
<evidence type="ECO:0000256" key="8">
    <source>
        <dbReference type="ARBA" id="ARBA00022777"/>
    </source>
</evidence>
<dbReference type="InterPro" id="IPR003661">
    <property type="entry name" value="HisK_dim/P_dom"/>
</dbReference>
<feature type="domain" description="HAMP" evidence="14">
    <location>
        <begin position="181"/>
        <end position="242"/>
    </location>
</feature>
<reference evidence="16" key="1">
    <citation type="submission" date="2016-10" db="EMBL/GenBank/DDBJ databases">
        <authorList>
            <person name="Varghese N."/>
            <person name="Submissions S."/>
        </authorList>
    </citation>
    <scope>NUCLEOTIDE SEQUENCE [LARGE SCALE GENOMIC DNA]</scope>
    <source>
        <strain evidence="16">DSM 22002</strain>
    </source>
</reference>
<organism evidence="15 16">
    <name type="scientific">Agrococcus jejuensis</name>
    <dbReference type="NCBI Taxonomy" id="399736"/>
    <lineage>
        <taxon>Bacteria</taxon>
        <taxon>Bacillati</taxon>
        <taxon>Actinomycetota</taxon>
        <taxon>Actinomycetes</taxon>
        <taxon>Micrococcales</taxon>
        <taxon>Microbacteriaceae</taxon>
        <taxon>Agrococcus</taxon>
    </lineage>
</organism>
<name>A0A1G8DAU3_9MICO</name>
<evidence type="ECO:0000256" key="4">
    <source>
        <dbReference type="ARBA" id="ARBA00012438"/>
    </source>
</evidence>
<evidence type="ECO:0000256" key="5">
    <source>
        <dbReference type="ARBA" id="ARBA00022553"/>
    </source>
</evidence>
<evidence type="ECO:0000256" key="9">
    <source>
        <dbReference type="ARBA" id="ARBA00022989"/>
    </source>
</evidence>
<dbReference type="PRINTS" id="PR00344">
    <property type="entry name" value="BCTRLSENSOR"/>
</dbReference>
<dbReference type="Gene3D" id="1.10.287.130">
    <property type="match status" value="1"/>
</dbReference>
<dbReference type="InterPro" id="IPR036890">
    <property type="entry name" value="HATPase_C_sf"/>
</dbReference>
<dbReference type="Pfam" id="PF00512">
    <property type="entry name" value="HisKA"/>
    <property type="match status" value="1"/>
</dbReference>
<dbReference type="EC" id="2.7.13.3" evidence="4"/>
<dbReference type="InterPro" id="IPR003660">
    <property type="entry name" value="HAMP_dom"/>
</dbReference>
<dbReference type="PANTHER" id="PTHR43711:SF1">
    <property type="entry name" value="HISTIDINE KINASE 1"/>
    <property type="match status" value="1"/>
</dbReference>
<dbReference type="OrthoDB" id="9786919at2"/>
<dbReference type="SMART" id="SM00388">
    <property type="entry name" value="HisKA"/>
    <property type="match status" value="1"/>
</dbReference>
<dbReference type="Pfam" id="PF02518">
    <property type="entry name" value="HATPase_c"/>
    <property type="match status" value="1"/>
</dbReference>
<feature type="transmembrane region" description="Helical" evidence="12">
    <location>
        <begin position="156"/>
        <end position="180"/>
    </location>
</feature>
<evidence type="ECO:0000256" key="6">
    <source>
        <dbReference type="ARBA" id="ARBA00022679"/>
    </source>
</evidence>
<keyword evidence="16" id="KW-1185">Reference proteome</keyword>
<keyword evidence="7 12" id="KW-0812">Transmembrane</keyword>
<proteinExistence type="predicted"/>
<dbReference type="GO" id="GO:0005886">
    <property type="term" value="C:plasma membrane"/>
    <property type="evidence" value="ECO:0007669"/>
    <property type="project" value="UniProtKB-SubCell"/>
</dbReference>
<comment type="cofactor">
    <cofactor evidence="2">
        <name>a divalent metal cation</name>
        <dbReference type="ChEBI" id="CHEBI:60240"/>
    </cofactor>
</comment>
<dbReference type="CDD" id="cd00082">
    <property type="entry name" value="HisKA"/>
    <property type="match status" value="1"/>
</dbReference>
<dbReference type="SMART" id="SM00387">
    <property type="entry name" value="HATPase_c"/>
    <property type="match status" value="1"/>
</dbReference>
<dbReference type="Gene3D" id="3.30.565.10">
    <property type="entry name" value="Histidine kinase-like ATPase, C-terminal domain"/>
    <property type="match status" value="1"/>
</dbReference>
<dbReference type="FunFam" id="1.10.287.130:FF:000001">
    <property type="entry name" value="Two-component sensor histidine kinase"/>
    <property type="match status" value="1"/>
</dbReference>